<dbReference type="STRING" id="693661.Arcve_2112"/>
<evidence type="ECO:0000313" key="1">
    <source>
        <dbReference type="EMBL" id="AEA48101.1"/>
    </source>
</evidence>
<organism evidence="1 2">
    <name type="scientific">Archaeoglobus veneficus (strain DSM 11195 / SNP6)</name>
    <dbReference type="NCBI Taxonomy" id="693661"/>
    <lineage>
        <taxon>Archaea</taxon>
        <taxon>Methanobacteriati</taxon>
        <taxon>Methanobacteriota</taxon>
        <taxon>Archaeoglobi</taxon>
        <taxon>Archaeoglobales</taxon>
        <taxon>Archaeoglobaceae</taxon>
        <taxon>Archaeoglobus</taxon>
    </lineage>
</organism>
<dbReference type="Proteomes" id="UP000008136">
    <property type="component" value="Chromosome"/>
</dbReference>
<dbReference type="GO" id="GO:0006281">
    <property type="term" value="P:DNA repair"/>
    <property type="evidence" value="ECO:0007669"/>
    <property type="project" value="TreeGrafter"/>
</dbReference>
<dbReference type="InterPro" id="IPR036412">
    <property type="entry name" value="HAD-like_sf"/>
</dbReference>
<dbReference type="SFLD" id="SFLDS00003">
    <property type="entry name" value="Haloacid_Dehalogenase"/>
    <property type="match status" value="1"/>
</dbReference>
<protein>
    <submittedName>
        <fullName evidence="1">Haloacid dehalogenase domain protein hydrolase</fullName>
    </submittedName>
</protein>
<dbReference type="InterPro" id="IPR050155">
    <property type="entry name" value="HAD-like_hydrolase_sf"/>
</dbReference>
<dbReference type="InterPro" id="IPR041492">
    <property type="entry name" value="HAD_2"/>
</dbReference>
<dbReference type="SFLD" id="SFLDG01129">
    <property type="entry name" value="C1.5:_HAD__Beta-PGM__Phosphata"/>
    <property type="match status" value="1"/>
</dbReference>
<dbReference type="InterPro" id="IPR023198">
    <property type="entry name" value="PGP-like_dom2"/>
</dbReference>
<dbReference type="SUPFAM" id="SSF56784">
    <property type="entry name" value="HAD-like"/>
    <property type="match status" value="1"/>
</dbReference>
<name>F2KSN1_ARCVS</name>
<keyword evidence="1" id="KW-0378">Hydrolase</keyword>
<dbReference type="OrthoDB" id="31226at2157"/>
<dbReference type="RefSeq" id="WP_013684752.1">
    <property type="nucleotide sequence ID" value="NC_015320.1"/>
</dbReference>
<dbReference type="Gene3D" id="3.40.50.1000">
    <property type="entry name" value="HAD superfamily/HAD-like"/>
    <property type="match status" value="1"/>
</dbReference>
<keyword evidence="2" id="KW-1185">Reference proteome</keyword>
<dbReference type="GO" id="GO:0008967">
    <property type="term" value="F:phosphoglycolate phosphatase activity"/>
    <property type="evidence" value="ECO:0007669"/>
    <property type="project" value="TreeGrafter"/>
</dbReference>
<dbReference type="EMBL" id="CP002588">
    <property type="protein sequence ID" value="AEA48101.1"/>
    <property type="molecule type" value="Genomic_DNA"/>
</dbReference>
<proteinExistence type="predicted"/>
<gene>
    <name evidence="1" type="ordered locus">Arcve_2112</name>
</gene>
<dbReference type="HOGENOM" id="CLU_1178098_0_0_2"/>
<evidence type="ECO:0000313" key="2">
    <source>
        <dbReference type="Proteomes" id="UP000008136"/>
    </source>
</evidence>
<dbReference type="PANTHER" id="PTHR43434">
    <property type="entry name" value="PHOSPHOGLYCOLATE PHOSPHATASE"/>
    <property type="match status" value="1"/>
</dbReference>
<dbReference type="KEGG" id="ave:Arcve_2112"/>
<sequence length="237" mass="27518">MNLKNKLKVIVFDFDGVLVDSYSCLGPVYAYIAERIGLKGSARDEFVKKAIKYEDEQDALGNYDRKKWWPNLFKEFNILINEQKLDELLQIFWEKRAEESGIVKDCEKILRYLKEIDIKLAIMAGDDGRKSLKRRRIEKSGLSKFFDKILIVGEDVKNRIEGIELIKKEYELSEGDKILLVDDKPSPINEVANLKDVVTVKVEFEGPLKLAWAEECNPRFRIKTIGELKDIVEMLLQ</sequence>
<dbReference type="Pfam" id="PF13419">
    <property type="entry name" value="HAD_2"/>
    <property type="match status" value="1"/>
</dbReference>
<dbReference type="Gene3D" id="1.10.150.240">
    <property type="entry name" value="Putative phosphatase, domain 2"/>
    <property type="match status" value="1"/>
</dbReference>
<dbReference type="GeneID" id="10395247"/>
<dbReference type="eggNOG" id="arCOG02295">
    <property type="taxonomic scope" value="Archaea"/>
</dbReference>
<reference evidence="1 2" key="1">
    <citation type="submission" date="2011-03" db="EMBL/GenBank/DDBJ databases">
        <title>The complete genome of Archaeoglobus veneficus SNP6.</title>
        <authorList>
            <consortium name="US DOE Joint Genome Institute (JGI-PGF)"/>
            <person name="Lucas S."/>
            <person name="Copeland A."/>
            <person name="Lapidus A."/>
            <person name="Bruce D."/>
            <person name="Goodwin L."/>
            <person name="Pitluck S."/>
            <person name="Kyrpides N."/>
            <person name="Mavromatis K."/>
            <person name="Pagani I."/>
            <person name="Ivanova N."/>
            <person name="Mikhailova N."/>
            <person name="Lu M."/>
            <person name="Detter J.C."/>
            <person name="Tapia R."/>
            <person name="Han C."/>
            <person name="Land M."/>
            <person name="Hauser L."/>
            <person name="Markowitz V."/>
            <person name="Cheng J.-F."/>
            <person name="Hugenholtz P."/>
            <person name="Woyke T."/>
            <person name="Wu D."/>
            <person name="Spring S."/>
            <person name="Brambilla E."/>
            <person name="Klenk H.-P."/>
            <person name="Eisen J.A."/>
        </authorList>
    </citation>
    <scope>NUCLEOTIDE SEQUENCE [LARGE SCALE GENOMIC DNA]</scope>
    <source>
        <strain>SNP6</strain>
    </source>
</reference>
<accession>F2KSN1</accession>
<dbReference type="PANTHER" id="PTHR43434:SF1">
    <property type="entry name" value="PHOSPHOGLYCOLATE PHOSPHATASE"/>
    <property type="match status" value="1"/>
</dbReference>
<dbReference type="AlphaFoldDB" id="F2KSN1"/>
<dbReference type="InterPro" id="IPR023214">
    <property type="entry name" value="HAD_sf"/>
</dbReference>